<feature type="region of interest" description="Disordered" evidence="1">
    <location>
        <begin position="1"/>
        <end position="24"/>
    </location>
</feature>
<protein>
    <submittedName>
        <fullName evidence="3">Uncharacterized protein</fullName>
    </submittedName>
</protein>
<sequence length="84" mass="9361">MYKNGDEHGSGEKNGGNDDADGKKNTKIMKMMMMMMMMMISMEMVRVAIGPHGASSNFLLPEAKVQVFGTSGQASRLRNRYVPW</sequence>
<dbReference type="AlphaFoldDB" id="A0AAE0YFP1"/>
<dbReference type="Proteomes" id="UP001283361">
    <property type="component" value="Unassembled WGS sequence"/>
</dbReference>
<dbReference type="EMBL" id="JAWDGP010006291">
    <property type="protein sequence ID" value="KAK3743915.1"/>
    <property type="molecule type" value="Genomic_DNA"/>
</dbReference>
<comment type="caution">
    <text evidence="3">The sequence shown here is derived from an EMBL/GenBank/DDBJ whole genome shotgun (WGS) entry which is preliminary data.</text>
</comment>
<proteinExistence type="predicted"/>
<keyword evidence="2" id="KW-0812">Transmembrane</keyword>
<accession>A0AAE0YFP1</accession>
<evidence type="ECO:0000256" key="1">
    <source>
        <dbReference type="SAM" id="MobiDB-lite"/>
    </source>
</evidence>
<keyword evidence="2" id="KW-1133">Transmembrane helix</keyword>
<gene>
    <name evidence="3" type="ORF">RRG08_054801</name>
</gene>
<feature type="compositionally biased region" description="Basic and acidic residues" evidence="1">
    <location>
        <begin position="1"/>
        <end position="11"/>
    </location>
</feature>
<evidence type="ECO:0000256" key="2">
    <source>
        <dbReference type="SAM" id="Phobius"/>
    </source>
</evidence>
<name>A0AAE0YFP1_9GAST</name>
<feature type="transmembrane region" description="Helical" evidence="2">
    <location>
        <begin position="31"/>
        <end position="49"/>
    </location>
</feature>
<evidence type="ECO:0000313" key="3">
    <source>
        <dbReference type="EMBL" id="KAK3743915.1"/>
    </source>
</evidence>
<keyword evidence="4" id="KW-1185">Reference proteome</keyword>
<keyword evidence="2" id="KW-0472">Membrane</keyword>
<reference evidence="3" key="1">
    <citation type="journal article" date="2023" name="G3 (Bethesda)">
        <title>A reference genome for the long-term kleptoplast-retaining sea slug Elysia crispata morphotype clarki.</title>
        <authorList>
            <person name="Eastman K.E."/>
            <person name="Pendleton A.L."/>
            <person name="Shaikh M.A."/>
            <person name="Suttiyut T."/>
            <person name="Ogas R."/>
            <person name="Tomko P."/>
            <person name="Gavelis G."/>
            <person name="Widhalm J.R."/>
            <person name="Wisecaver J.H."/>
        </authorList>
    </citation>
    <scope>NUCLEOTIDE SEQUENCE</scope>
    <source>
        <strain evidence="3">ECLA1</strain>
    </source>
</reference>
<organism evidence="3 4">
    <name type="scientific">Elysia crispata</name>
    <name type="common">lettuce slug</name>
    <dbReference type="NCBI Taxonomy" id="231223"/>
    <lineage>
        <taxon>Eukaryota</taxon>
        <taxon>Metazoa</taxon>
        <taxon>Spiralia</taxon>
        <taxon>Lophotrochozoa</taxon>
        <taxon>Mollusca</taxon>
        <taxon>Gastropoda</taxon>
        <taxon>Heterobranchia</taxon>
        <taxon>Euthyneura</taxon>
        <taxon>Panpulmonata</taxon>
        <taxon>Sacoglossa</taxon>
        <taxon>Placobranchoidea</taxon>
        <taxon>Plakobranchidae</taxon>
        <taxon>Elysia</taxon>
    </lineage>
</organism>
<evidence type="ECO:0000313" key="4">
    <source>
        <dbReference type="Proteomes" id="UP001283361"/>
    </source>
</evidence>